<dbReference type="AlphaFoldDB" id="E3CTZ7"/>
<dbReference type="SUPFAM" id="SSF48403">
    <property type="entry name" value="Ankyrin repeat"/>
    <property type="match status" value="1"/>
</dbReference>
<dbReference type="STRING" id="6238.E3CTZ7"/>
<dbReference type="Pfam" id="PF00023">
    <property type="entry name" value="Ank"/>
    <property type="match status" value="1"/>
</dbReference>
<reference evidence="7 8" key="1">
    <citation type="journal article" date="2003" name="PLoS Biol.">
        <title>The genome sequence of Caenorhabditis briggsae: a platform for comparative genomics.</title>
        <authorList>
            <person name="Stein L.D."/>
            <person name="Bao Z."/>
            <person name="Blasiar D."/>
            <person name="Blumenthal T."/>
            <person name="Brent M.R."/>
            <person name="Chen N."/>
            <person name="Chinwalla A."/>
            <person name="Clarke L."/>
            <person name="Clee C."/>
            <person name="Coghlan A."/>
            <person name="Coulson A."/>
            <person name="D'Eustachio P."/>
            <person name="Fitch D.H."/>
            <person name="Fulton L.A."/>
            <person name="Fulton R.E."/>
            <person name="Griffiths-Jones S."/>
            <person name="Harris T.W."/>
            <person name="Hillier L.W."/>
            <person name="Kamath R."/>
            <person name="Kuwabara P.E."/>
            <person name="Mardis E.R."/>
            <person name="Marra M.A."/>
            <person name="Miner T.L."/>
            <person name="Minx P."/>
            <person name="Mullikin J.C."/>
            <person name="Plumb R.W."/>
            <person name="Rogers J."/>
            <person name="Schein J.E."/>
            <person name="Sohrmann M."/>
            <person name="Spieth J."/>
            <person name="Stajich J.E."/>
            <person name="Wei C."/>
            <person name="Willey D."/>
            <person name="Wilson R.K."/>
            <person name="Durbin R."/>
            <person name="Waterston R.H."/>
        </authorList>
    </citation>
    <scope>NUCLEOTIDE SEQUENCE [LARGE SCALE GENOMIC DNA]</scope>
    <source>
        <strain evidence="7 8">AF16</strain>
    </source>
</reference>
<feature type="repeat" description="ANK" evidence="4">
    <location>
        <begin position="24"/>
        <end position="56"/>
    </location>
</feature>
<evidence type="ECO:0000313" key="8">
    <source>
        <dbReference type="Proteomes" id="UP000008549"/>
    </source>
</evidence>
<evidence type="ECO:0000256" key="2">
    <source>
        <dbReference type="ARBA" id="ARBA00022737"/>
    </source>
</evidence>
<keyword evidence="1 5" id="KW-0728">SH3 domain</keyword>
<evidence type="ECO:0000256" key="3">
    <source>
        <dbReference type="ARBA" id="ARBA00023043"/>
    </source>
</evidence>
<dbReference type="eggNOG" id="KOG4384">
    <property type="taxonomic scope" value="Eukaryota"/>
</dbReference>
<dbReference type="InterPro" id="IPR001452">
    <property type="entry name" value="SH3_domain"/>
</dbReference>
<dbReference type="CTD" id="8588059"/>
<proteinExistence type="predicted"/>
<feature type="domain" description="SH3" evidence="6">
    <location>
        <begin position="190"/>
        <end position="254"/>
    </location>
</feature>
<dbReference type="KEGG" id="cbr:CBG_08049"/>
<dbReference type="PANTHER" id="PTHR24174:SF16">
    <property type="entry name" value="CASKIN-2"/>
    <property type="match status" value="1"/>
</dbReference>
<reference evidence="7 8" key="2">
    <citation type="journal article" date="2011" name="PLoS Genet.">
        <title>Caenorhabditis briggsae recombinant inbred line genotypes reveal inter-strain incompatibility and the evolution of recombination.</title>
        <authorList>
            <person name="Ross J.A."/>
            <person name="Koboldt D.C."/>
            <person name="Staisch J.E."/>
            <person name="Chamberlin H.M."/>
            <person name="Gupta B.P."/>
            <person name="Miller R.D."/>
            <person name="Baird S.E."/>
            <person name="Haag E.S."/>
        </authorList>
    </citation>
    <scope>NUCLEOTIDE SEQUENCE [LARGE SCALE GENOMIC DNA]</scope>
    <source>
        <strain evidence="7 8">AF16</strain>
    </source>
</reference>
<dbReference type="PRINTS" id="PR01415">
    <property type="entry name" value="ANKYRIN"/>
</dbReference>
<organism evidence="7 8">
    <name type="scientific">Caenorhabditis briggsae</name>
    <dbReference type="NCBI Taxonomy" id="6238"/>
    <lineage>
        <taxon>Eukaryota</taxon>
        <taxon>Metazoa</taxon>
        <taxon>Ecdysozoa</taxon>
        <taxon>Nematoda</taxon>
        <taxon>Chromadorea</taxon>
        <taxon>Rhabditida</taxon>
        <taxon>Rhabditina</taxon>
        <taxon>Rhabditomorpha</taxon>
        <taxon>Rhabditoidea</taxon>
        <taxon>Rhabditidae</taxon>
        <taxon>Peloderinae</taxon>
        <taxon>Caenorhabditis</taxon>
    </lineage>
</organism>
<dbReference type="eggNOG" id="KOG0504">
    <property type="taxonomic scope" value="Eukaryota"/>
</dbReference>
<dbReference type="PANTHER" id="PTHR24174">
    <property type="entry name" value="ANKYRIN REPEAT AND STERILE ALPHA MOTIF DOMAIN-CONTAINING PROTEIN 1"/>
    <property type="match status" value="1"/>
</dbReference>
<evidence type="ECO:0000256" key="5">
    <source>
        <dbReference type="PROSITE-ProRule" id="PRU00192"/>
    </source>
</evidence>
<dbReference type="PROSITE" id="PS50297">
    <property type="entry name" value="ANK_REP_REGION"/>
    <property type="match status" value="3"/>
</dbReference>
<gene>
    <name evidence="7 9" type="ORF">CBG08049</name>
    <name evidence="7" type="ORF">CBG_08049</name>
</gene>
<evidence type="ECO:0000259" key="6">
    <source>
        <dbReference type="PROSITE" id="PS50002"/>
    </source>
</evidence>
<dbReference type="GeneID" id="8588059"/>
<evidence type="ECO:0000256" key="1">
    <source>
        <dbReference type="ARBA" id="ARBA00022443"/>
    </source>
</evidence>
<dbReference type="SMART" id="SM00248">
    <property type="entry name" value="ANK"/>
    <property type="match status" value="4"/>
</dbReference>
<dbReference type="PROSITE" id="PS50002">
    <property type="entry name" value="SH3"/>
    <property type="match status" value="1"/>
</dbReference>
<dbReference type="PROSITE" id="PS50088">
    <property type="entry name" value="ANK_REPEAT"/>
    <property type="match status" value="3"/>
</dbReference>
<feature type="repeat" description="ANK" evidence="4">
    <location>
        <begin position="127"/>
        <end position="159"/>
    </location>
</feature>
<dbReference type="SUPFAM" id="SSF50044">
    <property type="entry name" value="SH3-domain"/>
    <property type="match status" value="1"/>
</dbReference>
<dbReference type="WormBase" id="CBG08049">
    <property type="protein sequence ID" value="CBP47679"/>
    <property type="gene ID" value="WBGene00029916"/>
</dbReference>
<dbReference type="RefSeq" id="XP_045100822.1">
    <property type="nucleotide sequence ID" value="XM_045238662.1"/>
</dbReference>
<dbReference type="InterPro" id="IPR036770">
    <property type="entry name" value="Ankyrin_rpt-contain_sf"/>
</dbReference>
<feature type="repeat" description="ANK" evidence="4">
    <location>
        <begin position="95"/>
        <end position="127"/>
    </location>
</feature>
<evidence type="ECO:0000313" key="9">
    <source>
        <dbReference type="WormBase" id="CBG08049"/>
    </source>
</evidence>
<sequence>MGNTIMAKNFIDSKSIWIDEPDPKGQTALHLSITYGDTEMASMLLKGGANVDAFDNDGSSACHIACRDGMIDHMVKRLFNCGLKKQSFQSLDNVHTASALHLAAETGQVQIISLLLCNNWDVNFTTKCGSALHMAAGAGQIQVVRFLLRVGIDVNITNVDGQTAYAWAKKQSGRNPITYKEIRFLLKNFQTFTNVITVEDYCGFEANELSLSKGDRVWVVERCNSAVFKGVVFGKKGNSRSGFFRSSAVKEEENQVQNSESTPPSPKVKARKNYIQMTSRIAKNQKNPTSTFCSTPASKPNGPRNCSISHYHDINRNTPSPMASFGRTTSWIAEKNYQIPTNSTACTSFGSSFNGSRTQTPSKKVLLCNSEISNFEIKR</sequence>
<name>E3CTZ7_CAEBR</name>
<dbReference type="Gene3D" id="1.25.40.20">
    <property type="entry name" value="Ankyrin repeat-containing domain"/>
    <property type="match status" value="1"/>
</dbReference>
<keyword evidence="8" id="KW-1185">Reference proteome</keyword>
<dbReference type="InterPro" id="IPR033635">
    <property type="entry name" value="ANKS1/Caskin"/>
</dbReference>
<dbReference type="EMBL" id="HE600971">
    <property type="protein sequence ID" value="CBX33094.1"/>
    <property type="molecule type" value="Genomic_DNA"/>
</dbReference>
<dbReference type="Proteomes" id="UP000008549">
    <property type="component" value="Unassembled WGS sequence"/>
</dbReference>
<dbReference type="InParanoid" id="E3CTZ7"/>
<keyword evidence="3 4" id="KW-0040">ANK repeat</keyword>
<dbReference type="Gene3D" id="2.30.30.40">
    <property type="entry name" value="SH3 Domains"/>
    <property type="match status" value="1"/>
</dbReference>
<accession>E3CTZ7</accession>
<evidence type="ECO:0000313" key="7">
    <source>
        <dbReference type="EMBL" id="CBX33094.1"/>
    </source>
</evidence>
<dbReference type="HOGENOM" id="CLU_730046_0_0_1"/>
<keyword evidence="2" id="KW-0677">Repeat</keyword>
<dbReference type="InterPro" id="IPR002110">
    <property type="entry name" value="Ankyrin_rpt"/>
</dbReference>
<dbReference type="CDD" id="cd00174">
    <property type="entry name" value="SH3"/>
    <property type="match status" value="1"/>
</dbReference>
<dbReference type="SMART" id="SM00326">
    <property type="entry name" value="SH3"/>
    <property type="match status" value="1"/>
</dbReference>
<protein>
    <submittedName>
        <fullName evidence="7">Protein CBG08049</fullName>
    </submittedName>
</protein>
<dbReference type="Pfam" id="PF12796">
    <property type="entry name" value="Ank_2"/>
    <property type="match status" value="1"/>
</dbReference>
<evidence type="ECO:0000256" key="4">
    <source>
        <dbReference type="PROSITE-ProRule" id="PRU00023"/>
    </source>
</evidence>
<dbReference type="InterPro" id="IPR036028">
    <property type="entry name" value="SH3-like_dom_sf"/>
</dbReference>